<protein>
    <recommendedName>
        <fullName evidence="4">HTH La-type RNA-binding domain-containing protein</fullName>
    </recommendedName>
</protein>
<comment type="caution">
    <text evidence="5">The sequence shown here is derived from an EMBL/GenBank/DDBJ whole genome shotgun (WGS) entry which is preliminary data.</text>
</comment>
<dbReference type="SUPFAM" id="SSF46785">
    <property type="entry name" value="Winged helix' DNA-binding domain"/>
    <property type="match status" value="1"/>
</dbReference>
<feature type="compositionally biased region" description="Low complexity" evidence="3">
    <location>
        <begin position="111"/>
        <end position="130"/>
    </location>
</feature>
<evidence type="ECO:0000256" key="1">
    <source>
        <dbReference type="ARBA" id="ARBA00022884"/>
    </source>
</evidence>
<dbReference type="InterPro" id="IPR006630">
    <property type="entry name" value="La_HTH"/>
</dbReference>
<evidence type="ECO:0000256" key="3">
    <source>
        <dbReference type="SAM" id="MobiDB-lite"/>
    </source>
</evidence>
<dbReference type="GO" id="GO:0005737">
    <property type="term" value="C:cytoplasm"/>
    <property type="evidence" value="ECO:0007669"/>
    <property type="project" value="UniProtKB-ARBA"/>
</dbReference>
<dbReference type="EMBL" id="JAQQAF010000008">
    <property type="protein sequence ID" value="KAJ8466519.1"/>
    <property type="molecule type" value="Genomic_DNA"/>
</dbReference>
<dbReference type="InterPro" id="IPR036390">
    <property type="entry name" value="WH_DNA-bd_sf"/>
</dbReference>
<keyword evidence="6" id="KW-1185">Reference proteome</keyword>
<dbReference type="FunFam" id="1.10.10.10:FF:000131">
    <property type="entry name" value="la-related protein 1B isoform X2"/>
    <property type="match status" value="1"/>
</dbReference>
<name>A0AAV8Q5K5_ENSVE</name>
<accession>A0AAV8Q5K5</accession>
<dbReference type="PANTHER" id="PTHR22792">
    <property type="entry name" value="LUPUS LA PROTEIN-RELATED"/>
    <property type="match status" value="1"/>
</dbReference>
<evidence type="ECO:0000313" key="6">
    <source>
        <dbReference type="Proteomes" id="UP001222027"/>
    </source>
</evidence>
<dbReference type="Gene3D" id="1.10.10.10">
    <property type="entry name" value="Winged helix-like DNA-binding domain superfamily/Winged helix DNA-binding domain"/>
    <property type="match status" value="1"/>
</dbReference>
<dbReference type="PANTHER" id="PTHR22792:SF132">
    <property type="entry name" value="LA-RELATED PROTEIN 1"/>
    <property type="match status" value="1"/>
</dbReference>
<dbReference type="AlphaFoldDB" id="A0AAV8Q5K5"/>
<gene>
    <name evidence="5" type="ORF">OPV22_029071</name>
</gene>
<reference evidence="5 6" key="1">
    <citation type="submission" date="2022-12" db="EMBL/GenBank/DDBJ databases">
        <title>Chromosome-scale assembly of the Ensete ventricosum genome.</title>
        <authorList>
            <person name="Dussert Y."/>
            <person name="Stocks J."/>
            <person name="Wendawek A."/>
            <person name="Woldeyes F."/>
            <person name="Nichols R.A."/>
            <person name="Borrell J.S."/>
        </authorList>
    </citation>
    <scope>NUCLEOTIDE SEQUENCE [LARGE SCALE GENOMIC DNA]</scope>
    <source>
        <strain evidence="6">cv. Maze</strain>
        <tissue evidence="5">Seeds</tissue>
    </source>
</reference>
<dbReference type="PROSITE" id="PS50961">
    <property type="entry name" value="HTH_LA"/>
    <property type="match status" value="1"/>
</dbReference>
<organism evidence="5 6">
    <name type="scientific">Ensete ventricosum</name>
    <name type="common">Abyssinian banana</name>
    <name type="synonym">Musa ensete</name>
    <dbReference type="NCBI Taxonomy" id="4639"/>
    <lineage>
        <taxon>Eukaryota</taxon>
        <taxon>Viridiplantae</taxon>
        <taxon>Streptophyta</taxon>
        <taxon>Embryophyta</taxon>
        <taxon>Tracheophyta</taxon>
        <taxon>Spermatophyta</taxon>
        <taxon>Magnoliopsida</taxon>
        <taxon>Liliopsida</taxon>
        <taxon>Zingiberales</taxon>
        <taxon>Musaceae</taxon>
        <taxon>Ensete</taxon>
    </lineage>
</organism>
<dbReference type="CDD" id="cd07323">
    <property type="entry name" value="LAM"/>
    <property type="match status" value="1"/>
</dbReference>
<proteinExistence type="predicted"/>
<feature type="compositionally biased region" description="Polar residues" evidence="3">
    <location>
        <begin position="222"/>
        <end position="233"/>
    </location>
</feature>
<dbReference type="InterPro" id="IPR045180">
    <property type="entry name" value="La_dom_prot"/>
</dbReference>
<evidence type="ECO:0000256" key="2">
    <source>
        <dbReference type="PROSITE-ProRule" id="PRU00332"/>
    </source>
</evidence>
<keyword evidence="1 2" id="KW-0694">RNA-binding</keyword>
<dbReference type="Proteomes" id="UP001222027">
    <property type="component" value="Unassembled WGS sequence"/>
</dbReference>
<dbReference type="GO" id="GO:0003723">
    <property type="term" value="F:RNA binding"/>
    <property type="evidence" value="ECO:0007669"/>
    <property type="project" value="UniProtKB-UniRule"/>
</dbReference>
<sequence length="506" mass="53783">MASFPSPNAAGSDPSSGSLSPRAARLPWTHVVGGDPEASATAPPSPTFTPPPLPAAGIPSPVSSDRFPQEPPPEDVATSSSSEATAGVKKPAWKRPPNGSIHNAATVMGGAASWPALAESAKAASKSQPSDTLRILSDGPLPVPSGLFVSNSSPEPNPSPSSTLNHVTPERQKSMRRSGSSGGGSSGISADGGMPLLSPPPTSGPMPQRNLDKKAPMELSPLDQTTKNTTNWDHGSRGGGLGPQAHGSADHHRGYGRNRKLNNGGGAGSHQNNSGKRYEGYHRNAGGRDVHIQPQGARPHLRLPVPTVAAPFLSLPLQVQPFGNPMLYPDMPSPIFYVATQPPPGVVPFVPHPSIPPAMFVPAINPQRASLLNQIDYYFSSSNLCKDVYLRQNMDEQGWVPISLIAGFPRVRQLTNNIDFILDTVRLSTEVEVQGEKIRKRNDWMNWVLPPIGLEGTADQSSMNVPNLREIQIRPNLMEVSSGVTCDELDELHSTNGRVTYIISCL</sequence>
<evidence type="ECO:0000259" key="4">
    <source>
        <dbReference type="PROSITE" id="PS50961"/>
    </source>
</evidence>
<evidence type="ECO:0000313" key="5">
    <source>
        <dbReference type="EMBL" id="KAJ8466519.1"/>
    </source>
</evidence>
<feature type="domain" description="HTH La-type RNA-binding" evidence="4">
    <location>
        <begin position="361"/>
        <end position="450"/>
    </location>
</feature>
<feature type="region of interest" description="Disordered" evidence="3">
    <location>
        <begin position="1"/>
        <end position="281"/>
    </location>
</feature>
<dbReference type="InterPro" id="IPR036388">
    <property type="entry name" value="WH-like_DNA-bd_sf"/>
</dbReference>
<dbReference type="Pfam" id="PF05383">
    <property type="entry name" value="La"/>
    <property type="match status" value="1"/>
</dbReference>
<feature type="compositionally biased region" description="Pro residues" evidence="3">
    <location>
        <begin position="43"/>
        <end position="54"/>
    </location>
</feature>
<dbReference type="SMART" id="SM00715">
    <property type="entry name" value="LA"/>
    <property type="match status" value="1"/>
</dbReference>